<evidence type="ECO:0000256" key="8">
    <source>
        <dbReference type="ARBA" id="ARBA00023136"/>
    </source>
</evidence>
<comment type="similarity">
    <text evidence="3 9">Belongs to the CcmC/CycZ/HelC family.</text>
</comment>
<keyword evidence="7 9" id="KW-1133">Transmembrane helix</keyword>
<keyword evidence="6 9" id="KW-0201">Cytochrome c-type biogenesis</keyword>
<dbReference type="GO" id="GO:0005886">
    <property type="term" value="C:plasma membrane"/>
    <property type="evidence" value="ECO:0007669"/>
    <property type="project" value="UniProtKB-SubCell"/>
</dbReference>
<feature type="transmembrane region" description="Helical" evidence="9">
    <location>
        <begin position="158"/>
        <end position="180"/>
    </location>
</feature>
<evidence type="ECO:0000256" key="7">
    <source>
        <dbReference type="ARBA" id="ARBA00022989"/>
    </source>
</evidence>
<reference evidence="11" key="1">
    <citation type="journal article" date="2014" name="Int. J. Syst. Evol. Microbiol.">
        <title>Complete genome sequence of Corynebacterium casei LMG S-19264T (=DSM 44701T), isolated from a smear-ripened cheese.</title>
        <authorList>
            <consortium name="US DOE Joint Genome Institute (JGI-PGF)"/>
            <person name="Walter F."/>
            <person name="Albersmeier A."/>
            <person name="Kalinowski J."/>
            <person name="Ruckert C."/>
        </authorList>
    </citation>
    <scope>NUCLEOTIDE SEQUENCE</scope>
    <source>
        <strain evidence="11">CGMCC 1.15360</strain>
    </source>
</reference>
<dbReference type="NCBIfam" id="TIGR01191">
    <property type="entry name" value="ccmC"/>
    <property type="match status" value="1"/>
</dbReference>
<feature type="transmembrane region" description="Helical" evidence="9">
    <location>
        <begin position="20"/>
        <end position="40"/>
    </location>
</feature>
<keyword evidence="9" id="KW-1003">Cell membrane</keyword>
<evidence type="ECO:0000256" key="6">
    <source>
        <dbReference type="ARBA" id="ARBA00022748"/>
    </source>
</evidence>
<keyword evidence="9" id="KW-0997">Cell inner membrane</keyword>
<dbReference type="InterPro" id="IPR002541">
    <property type="entry name" value="Cyt_c_assembly"/>
</dbReference>
<evidence type="ECO:0000259" key="10">
    <source>
        <dbReference type="Pfam" id="PF01578"/>
    </source>
</evidence>
<evidence type="ECO:0000256" key="4">
    <source>
        <dbReference type="ARBA" id="ARBA00016463"/>
    </source>
</evidence>
<accession>A0A917DVM6</accession>
<dbReference type="PANTHER" id="PTHR30071:SF1">
    <property type="entry name" value="CYTOCHROME B_B6 PROTEIN-RELATED"/>
    <property type="match status" value="1"/>
</dbReference>
<dbReference type="GO" id="GO:0017004">
    <property type="term" value="P:cytochrome complex assembly"/>
    <property type="evidence" value="ECO:0007669"/>
    <property type="project" value="UniProtKB-KW"/>
</dbReference>
<evidence type="ECO:0000256" key="3">
    <source>
        <dbReference type="ARBA" id="ARBA00005840"/>
    </source>
</evidence>
<proteinExistence type="inferred from homology"/>
<dbReference type="Proteomes" id="UP000612349">
    <property type="component" value="Unassembled WGS sequence"/>
</dbReference>
<comment type="function">
    <text evidence="1 9">Required for the export of heme to the periplasm for the biogenesis of c-type cytochromes.</text>
</comment>
<dbReference type="InterPro" id="IPR045062">
    <property type="entry name" value="Cyt_c_biogenesis_CcsA/CcmC"/>
</dbReference>
<evidence type="ECO:0000256" key="2">
    <source>
        <dbReference type="ARBA" id="ARBA00004141"/>
    </source>
</evidence>
<dbReference type="Pfam" id="PF01578">
    <property type="entry name" value="Cytochrom_C_asm"/>
    <property type="match status" value="1"/>
</dbReference>
<comment type="caution">
    <text evidence="11">The sequence shown here is derived from an EMBL/GenBank/DDBJ whole genome shotgun (WGS) entry which is preliminary data.</text>
</comment>
<dbReference type="AlphaFoldDB" id="A0A917DVM6"/>
<organism evidence="11 12">
    <name type="scientific">Croceicoccus mobilis</name>
    <dbReference type="NCBI Taxonomy" id="1703339"/>
    <lineage>
        <taxon>Bacteria</taxon>
        <taxon>Pseudomonadati</taxon>
        <taxon>Pseudomonadota</taxon>
        <taxon>Alphaproteobacteria</taxon>
        <taxon>Sphingomonadales</taxon>
        <taxon>Erythrobacteraceae</taxon>
        <taxon>Croceicoccus</taxon>
    </lineage>
</organism>
<dbReference type="EMBL" id="BMIP01000005">
    <property type="protein sequence ID" value="GGD72991.1"/>
    <property type="molecule type" value="Genomic_DNA"/>
</dbReference>
<feature type="transmembrane region" description="Helical" evidence="9">
    <location>
        <begin position="200"/>
        <end position="221"/>
    </location>
</feature>
<dbReference type="OrthoDB" id="9778550at2"/>
<feature type="transmembrane region" description="Helical" evidence="9">
    <location>
        <begin position="125"/>
        <end position="146"/>
    </location>
</feature>
<feature type="transmembrane region" description="Helical" evidence="9">
    <location>
        <begin position="87"/>
        <end position="110"/>
    </location>
</feature>
<comment type="subcellular location">
    <subcellularLocation>
        <location evidence="9">Cell inner membrane</location>
    </subcellularLocation>
    <subcellularLocation>
        <location evidence="2">Membrane</location>
        <topology evidence="2">Multi-pass membrane protein</topology>
    </subcellularLocation>
</comment>
<feature type="domain" description="Cytochrome c assembly protein" evidence="10">
    <location>
        <begin position="23"/>
        <end position="184"/>
    </location>
</feature>
<evidence type="ECO:0000313" key="11">
    <source>
        <dbReference type="EMBL" id="GGD72991.1"/>
    </source>
</evidence>
<feature type="transmembrane region" description="Helical" evidence="9">
    <location>
        <begin position="60"/>
        <end position="80"/>
    </location>
</feature>
<dbReference type="PRINTS" id="PR01386">
    <property type="entry name" value="CCMCBIOGNSIS"/>
</dbReference>
<evidence type="ECO:0000256" key="9">
    <source>
        <dbReference type="RuleBase" id="RU364092"/>
    </source>
</evidence>
<keyword evidence="8 9" id="KW-0472">Membrane</keyword>
<name>A0A917DVM6_9SPHN</name>
<dbReference type="GO" id="GO:0020037">
    <property type="term" value="F:heme binding"/>
    <property type="evidence" value="ECO:0007669"/>
    <property type="project" value="InterPro"/>
</dbReference>
<gene>
    <name evidence="9" type="primary">ccmC</name>
    <name evidence="11" type="ORF">GCM10010990_23280</name>
</gene>
<dbReference type="GO" id="GO:0015232">
    <property type="term" value="F:heme transmembrane transporter activity"/>
    <property type="evidence" value="ECO:0007669"/>
    <property type="project" value="InterPro"/>
</dbReference>
<dbReference type="RefSeq" id="WP_066777385.1">
    <property type="nucleotide sequence ID" value="NZ_BMIP01000005.1"/>
</dbReference>
<dbReference type="PANTHER" id="PTHR30071">
    <property type="entry name" value="HEME EXPORTER PROTEIN C"/>
    <property type="match status" value="1"/>
</dbReference>
<evidence type="ECO:0000313" key="12">
    <source>
        <dbReference type="Proteomes" id="UP000612349"/>
    </source>
</evidence>
<keyword evidence="12" id="KW-1185">Reference proteome</keyword>
<reference evidence="11" key="2">
    <citation type="submission" date="2020-09" db="EMBL/GenBank/DDBJ databases">
        <authorList>
            <person name="Sun Q."/>
            <person name="Zhou Y."/>
        </authorList>
    </citation>
    <scope>NUCLEOTIDE SEQUENCE</scope>
    <source>
        <strain evidence="11">CGMCC 1.15360</strain>
    </source>
</reference>
<keyword evidence="5 9" id="KW-0812">Transmembrane</keyword>
<evidence type="ECO:0000256" key="1">
    <source>
        <dbReference type="ARBA" id="ARBA00002442"/>
    </source>
</evidence>
<keyword evidence="9" id="KW-0813">Transport</keyword>
<sequence length="256" mass="27523">MHGFANPARFLRLARWLTPLCLLLGLALAAGALIYGLLFAPADRLMGDTVRILYIHVPAAWLGMGGWTTIAIASLVELVWRHPLANIAARAAAVPGAVFTAICLVTGSIWGRPTWGTWWVWDGRLTSMLVLLLLYCAYIALAGAAQRDMAAGSGGSRVTAIFGLVGAVNVPIINRSVVWWNSLHQPPSITMGKSAIDPAFLTPLLIATLGFSLLFGGVVLARMRMLLADIQAEARLRRKAQKAQMKAELSAGADWQ</sequence>
<protein>
    <recommendedName>
        <fullName evidence="4 9">Heme exporter protein C</fullName>
    </recommendedName>
    <alternativeName>
        <fullName evidence="9">Cytochrome c-type biogenesis protein</fullName>
    </alternativeName>
</protein>
<evidence type="ECO:0000256" key="5">
    <source>
        <dbReference type="ARBA" id="ARBA00022692"/>
    </source>
</evidence>
<dbReference type="InterPro" id="IPR003557">
    <property type="entry name" value="Cyt_c_biogenesis_CcmC"/>
</dbReference>